<protein>
    <recommendedName>
        <fullName evidence="3">YqeG family HAD IIIA-type phosphatase</fullName>
    </recommendedName>
</protein>
<accession>A0A1F5XGL7</accession>
<gene>
    <name evidence="1" type="ORF">A3B19_01395</name>
</gene>
<name>A0A1F5XGL7_9BACT</name>
<dbReference type="SUPFAM" id="SSF56784">
    <property type="entry name" value="HAD-like"/>
    <property type="match status" value="1"/>
</dbReference>
<evidence type="ECO:0000313" key="1">
    <source>
        <dbReference type="EMBL" id="OGF87068.1"/>
    </source>
</evidence>
<comment type="caution">
    <text evidence="1">The sequence shown here is derived from an EMBL/GenBank/DDBJ whole genome shotgun (WGS) entry which is preliminary data.</text>
</comment>
<dbReference type="Pfam" id="PF13242">
    <property type="entry name" value="Hydrolase_like"/>
    <property type="match status" value="1"/>
</dbReference>
<dbReference type="InterPro" id="IPR023214">
    <property type="entry name" value="HAD_sf"/>
</dbReference>
<dbReference type="AlphaFoldDB" id="A0A1F5XGL7"/>
<sequence length="137" mass="15447">MLDSERFFEELDTPWSSATIFLDIDGTLRPDGDREMSPEVLKKLAELKAKNEVHLISNKSNGAKKPSREAAEGVDIAGKKVVVIGDKFLTDGLFAKNIGAEFIKVRRKISGRENFFVKVTYLIDDFISSILWKQKNI</sequence>
<reference evidence="1 2" key="1">
    <citation type="journal article" date="2016" name="Nat. Commun.">
        <title>Thousands of microbial genomes shed light on interconnected biogeochemical processes in an aquifer system.</title>
        <authorList>
            <person name="Anantharaman K."/>
            <person name="Brown C.T."/>
            <person name="Hug L.A."/>
            <person name="Sharon I."/>
            <person name="Castelle C.J."/>
            <person name="Probst A.J."/>
            <person name="Thomas B.C."/>
            <person name="Singh A."/>
            <person name="Wilkins M.J."/>
            <person name="Karaoz U."/>
            <person name="Brodie E.L."/>
            <person name="Williams K.H."/>
            <person name="Hubbard S.S."/>
            <person name="Banfield J.F."/>
        </authorList>
    </citation>
    <scope>NUCLEOTIDE SEQUENCE [LARGE SCALE GENOMIC DNA]</scope>
</reference>
<proteinExistence type="predicted"/>
<evidence type="ECO:0008006" key="3">
    <source>
        <dbReference type="Google" id="ProtNLM"/>
    </source>
</evidence>
<dbReference type="EMBL" id="MFIF01000009">
    <property type="protein sequence ID" value="OGF87068.1"/>
    <property type="molecule type" value="Genomic_DNA"/>
</dbReference>
<evidence type="ECO:0000313" key="2">
    <source>
        <dbReference type="Proteomes" id="UP000177346"/>
    </source>
</evidence>
<dbReference type="Proteomes" id="UP000177346">
    <property type="component" value="Unassembled WGS sequence"/>
</dbReference>
<dbReference type="Gene3D" id="3.40.50.1000">
    <property type="entry name" value="HAD superfamily/HAD-like"/>
    <property type="match status" value="1"/>
</dbReference>
<organism evidence="1 2">
    <name type="scientific">Candidatus Giovannonibacteria bacterium RIFCSPLOWO2_01_FULL_46_32</name>
    <dbReference type="NCBI Taxonomy" id="1798353"/>
    <lineage>
        <taxon>Bacteria</taxon>
        <taxon>Candidatus Giovannoniibacteriota</taxon>
    </lineage>
</organism>
<dbReference type="InterPro" id="IPR036412">
    <property type="entry name" value="HAD-like_sf"/>
</dbReference>